<dbReference type="PANTHER" id="PTHR31087:SF22">
    <property type="entry name" value="PROTEIN LURP-ONE-RELATED 8"/>
    <property type="match status" value="1"/>
</dbReference>
<name>A0AAW1KU62_SAPOF</name>
<evidence type="ECO:0000313" key="2">
    <source>
        <dbReference type="EMBL" id="KAK9723813.1"/>
    </source>
</evidence>
<comment type="caution">
    <text evidence="2">The sequence shown here is derived from an EMBL/GenBank/DDBJ whole genome shotgun (WGS) entry which is preliminary data.</text>
</comment>
<comment type="similarity">
    <text evidence="1">Belongs to the LOR family.</text>
</comment>
<keyword evidence="3" id="KW-1185">Reference proteome</keyword>
<evidence type="ECO:0008006" key="4">
    <source>
        <dbReference type="Google" id="ProtNLM"/>
    </source>
</evidence>
<dbReference type="SUPFAM" id="SSF54518">
    <property type="entry name" value="Tubby C-terminal domain-like"/>
    <property type="match status" value="1"/>
</dbReference>
<dbReference type="Gene3D" id="2.40.160.200">
    <property type="entry name" value="LURP1-related"/>
    <property type="match status" value="1"/>
</dbReference>
<dbReference type="Proteomes" id="UP001443914">
    <property type="component" value="Unassembled WGS sequence"/>
</dbReference>
<dbReference type="InterPro" id="IPR025659">
    <property type="entry name" value="Tubby-like_C"/>
</dbReference>
<dbReference type="InterPro" id="IPR038595">
    <property type="entry name" value="LOR_sf"/>
</dbReference>
<dbReference type="Pfam" id="PF04525">
    <property type="entry name" value="LOR"/>
    <property type="match status" value="1"/>
</dbReference>
<evidence type="ECO:0000313" key="3">
    <source>
        <dbReference type="Proteomes" id="UP001443914"/>
    </source>
</evidence>
<dbReference type="EMBL" id="JBDFQZ010000005">
    <property type="protein sequence ID" value="KAK9723813.1"/>
    <property type="molecule type" value="Genomic_DNA"/>
</dbReference>
<gene>
    <name evidence="2" type="ORF">RND81_05G027300</name>
</gene>
<accession>A0AAW1KU62</accession>
<proteinExistence type="inferred from homology"/>
<reference evidence="2" key="1">
    <citation type="submission" date="2024-03" db="EMBL/GenBank/DDBJ databases">
        <title>WGS assembly of Saponaria officinalis var. Norfolk2.</title>
        <authorList>
            <person name="Jenkins J."/>
            <person name="Shu S."/>
            <person name="Grimwood J."/>
            <person name="Barry K."/>
            <person name="Goodstein D."/>
            <person name="Schmutz J."/>
            <person name="Leebens-Mack J."/>
            <person name="Osbourn A."/>
        </authorList>
    </citation>
    <scope>NUCLEOTIDE SEQUENCE [LARGE SCALE GENOMIC DNA]</scope>
    <source>
        <strain evidence="2">JIC</strain>
    </source>
</reference>
<evidence type="ECO:0000256" key="1">
    <source>
        <dbReference type="ARBA" id="ARBA00005437"/>
    </source>
</evidence>
<sequence length="224" mass="24994">MTKRVHPNVSFKGCVASINDAVDYKSTSCKDDGVVALTVWRKSLLLNCKGFTVFDCNGNIVFRVDNYVAANKGEILLMDAHGKPLLTIRRKKLSWGDNWQIYEGESCVNPRYLVQKQGNLLSNNTKNMNLAQVQLIPTKAHHQKVKNDCKETTLYHIEGSYAQRSVVIYNNTRQCVAEIKKKEAPNGVTLGGDVFKLIIVRPSDIDCALAMALVILLDQMFGSS</sequence>
<dbReference type="PANTHER" id="PTHR31087">
    <property type="match status" value="1"/>
</dbReference>
<organism evidence="2 3">
    <name type="scientific">Saponaria officinalis</name>
    <name type="common">Common soapwort</name>
    <name type="synonym">Lychnis saponaria</name>
    <dbReference type="NCBI Taxonomy" id="3572"/>
    <lineage>
        <taxon>Eukaryota</taxon>
        <taxon>Viridiplantae</taxon>
        <taxon>Streptophyta</taxon>
        <taxon>Embryophyta</taxon>
        <taxon>Tracheophyta</taxon>
        <taxon>Spermatophyta</taxon>
        <taxon>Magnoliopsida</taxon>
        <taxon>eudicotyledons</taxon>
        <taxon>Gunneridae</taxon>
        <taxon>Pentapetalae</taxon>
        <taxon>Caryophyllales</taxon>
        <taxon>Caryophyllaceae</taxon>
        <taxon>Caryophylleae</taxon>
        <taxon>Saponaria</taxon>
    </lineage>
</organism>
<dbReference type="InterPro" id="IPR007612">
    <property type="entry name" value="LOR"/>
</dbReference>
<protein>
    <recommendedName>
        <fullName evidence="4">Protein LURP-one-related 8</fullName>
    </recommendedName>
</protein>
<dbReference type="AlphaFoldDB" id="A0AAW1KU62"/>